<evidence type="ECO:0000313" key="1">
    <source>
        <dbReference type="EMBL" id="KAJ0082439.1"/>
    </source>
</evidence>
<dbReference type="EMBL" id="CM047908">
    <property type="protein sequence ID" value="KAJ0082439.1"/>
    <property type="molecule type" value="Genomic_DNA"/>
</dbReference>
<accession>A0ACC1A871</accession>
<reference evidence="2" key="1">
    <citation type="journal article" date="2023" name="G3 (Bethesda)">
        <title>Genome assembly and association tests identify interacting loci associated with vigor, precocity, and sex in interspecific pistachio rootstocks.</title>
        <authorList>
            <person name="Palmer W."/>
            <person name="Jacygrad E."/>
            <person name="Sagayaradj S."/>
            <person name="Cavanaugh K."/>
            <person name="Han R."/>
            <person name="Bertier L."/>
            <person name="Beede B."/>
            <person name="Kafkas S."/>
            <person name="Golino D."/>
            <person name="Preece J."/>
            <person name="Michelmore R."/>
        </authorList>
    </citation>
    <scope>NUCLEOTIDE SEQUENCE [LARGE SCALE GENOMIC DNA]</scope>
</reference>
<dbReference type="Proteomes" id="UP001164250">
    <property type="component" value="Chromosome 12"/>
</dbReference>
<keyword evidence="2" id="KW-1185">Reference proteome</keyword>
<name>A0ACC1A871_9ROSI</name>
<organism evidence="1 2">
    <name type="scientific">Pistacia atlantica</name>
    <dbReference type="NCBI Taxonomy" id="434234"/>
    <lineage>
        <taxon>Eukaryota</taxon>
        <taxon>Viridiplantae</taxon>
        <taxon>Streptophyta</taxon>
        <taxon>Embryophyta</taxon>
        <taxon>Tracheophyta</taxon>
        <taxon>Spermatophyta</taxon>
        <taxon>Magnoliopsida</taxon>
        <taxon>eudicotyledons</taxon>
        <taxon>Gunneridae</taxon>
        <taxon>Pentapetalae</taxon>
        <taxon>rosids</taxon>
        <taxon>malvids</taxon>
        <taxon>Sapindales</taxon>
        <taxon>Anacardiaceae</taxon>
        <taxon>Pistacia</taxon>
    </lineage>
</organism>
<proteinExistence type="predicted"/>
<protein>
    <submittedName>
        <fullName evidence="1">Uncharacterized protein</fullName>
    </submittedName>
</protein>
<evidence type="ECO:0000313" key="2">
    <source>
        <dbReference type="Proteomes" id="UP001164250"/>
    </source>
</evidence>
<gene>
    <name evidence="1" type="ORF">Patl1_11178</name>
</gene>
<sequence length="25" mass="2836">MEMNKYFLQHLGLGILSMKKLGNGL</sequence>
<comment type="caution">
    <text evidence="1">The sequence shown here is derived from an EMBL/GenBank/DDBJ whole genome shotgun (WGS) entry which is preliminary data.</text>
</comment>